<gene>
    <name evidence="8" type="ORF">TrCOL_g2558</name>
</gene>
<dbReference type="GO" id="GO:0031640">
    <property type="term" value="P:killing of cells of another organism"/>
    <property type="evidence" value="ECO:0007669"/>
    <property type="project" value="UniProtKB-KW"/>
</dbReference>
<dbReference type="GO" id="GO:0042742">
    <property type="term" value="P:defense response to bacterium"/>
    <property type="evidence" value="ECO:0007669"/>
    <property type="project" value="UniProtKB-KW"/>
</dbReference>
<evidence type="ECO:0000256" key="3">
    <source>
        <dbReference type="ARBA" id="ARBA00022638"/>
    </source>
</evidence>
<sequence length="286" mass="29594">MFPKTLLAFILPALVRSASMPCDYSCSTKSASSYSFGNNGLDLLTAFEGFSSTCYKDTEGIYTIGYGHACQNDSDNLPQYGVTCNGSGCSGTLTESQGKAVLGDDVAGFVSCVRNAVSVAITQNQFDALVSFAFNVGCGAFQSSTLLRELNAGSLTDQEAQYQFTRWHSGCTAGLERRRFTESQLFSSCQSIGCSASSCSISYNYPSCSGSCQYCSACGGCKSSSYSFDGCSSGGGGGGGCDEGCIDCIEGGGGKACAEKACADCSSECTICIENGGGKACEERCQ</sequence>
<evidence type="ECO:0000256" key="1">
    <source>
        <dbReference type="ARBA" id="ARBA00000632"/>
    </source>
</evidence>
<dbReference type="AlphaFoldDB" id="A0A9W7GJI3"/>
<dbReference type="InterPro" id="IPR051018">
    <property type="entry name" value="Bacteriophage_GH24"/>
</dbReference>
<comment type="caution">
    <text evidence="8">The sequence shown here is derived from an EMBL/GenBank/DDBJ whole genome shotgun (WGS) entry which is preliminary data.</text>
</comment>
<dbReference type="HAMAP" id="MF_04110">
    <property type="entry name" value="ENDOLYSIN_T4"/>
    <property type="match status" value="1"/>
</dbReference>
<evidence type="ECO:0000256" key="5">
    <source>
        <dbReference type="ARBA" id="ARBA00023200"/>
    </source>
</evidence>
<proteinExistence type="inferred from homology"/>
<evidence type="ECO:0000313" key="8">
    <source>
        <dbReference type="EMBL" id="GMI46889.1"/>
    </source>
</evidence>
<evidence type="ECO:0000313" key="9">
    <source>
        <dbReference type="Proteomes" id="UP001165065"/>
    </source>
</evidence>
<dbReference type="OrthoDB" id="198750at2759"/>
<evidence type="ECO:0008006" key="10">
    <source>
        <dbReference type="Google" id="ProtNLM"/>
    </source>
</evidence>
<evidence type="ECO:0000256" key="4">
    <source>
        <dbReference type="ARBA" id="ARBA00022801"/>
    </source>
</evidence>
<evidence type="ECO:0000256" key="6">
    <source>
        <dbReference type="ARBA" id="ARBA00023295"/>
    </source>
</evidence>
<keyword evidence="5" id="KW-1035">Host cytoplasm</keyword>
<dbReference type="EMBL" id="BRYA01000318">
    <property type="protein sequence ID" value="GMI46889.1"/>
    <property type="molecule type" value="Genomic_DNA"/>
</dbReference>
<dbReference type="SUPFAM" id="SSF53955">
    <property type="entry name" value="Lysozyme-like"/>
    <property type="match status" value="1"/>
</dbReference>
<evidence type="ECO:0000256" key="7">
    <source>
        <dbReference type="SAM" id="SignalP"/>
    </source>
</evidence>
<feature type="chain" id="PRO_5040825387" description="Lysozyme" evidence="7">
    <location>
        <begin position="18"/>
        <end position="286"/>
    </location>
</feature>
<dbReference type="GO" id="GO:0016998">
    <property type="term" value="P:cell wall macromolecule catabolic process"/>
    <property type="evidence" value="ECO:0007669"/>
    <property type="project" value="InterPro"/>
</dbReference>
<dbReference type="InterPro" id="IPR023347">
    <property type="entry name" value="Lysozyme_dom_sf"/>
</dbReference>
<keyword evidence="4" id="KW-0378">Hydrolase</keyword>
<dbReference type="CDD" id="cd00737">
    <property type="entry name" value="lyz_endolysin_autolysin"/>
    <property type="match status" value="1"/>
</dbReference>
<dbReference type="PANTHER" id="PTHR38107">
    <property type="match status" value="1"/>
</dbReference>
<name>A0A9W7GJI3_9STRA</name>
<evidence type="ECO:0000256" key="2">
    <source>
        <dbReference type="ARBA" id="ARBA00022529"/>
    </source>
</evidence>
<keyword evidence="9" id="KW-1185">Reference proteome</keyword>
<dbReference type="InterPro" id="IPR023346">
    <property type="entry name" value="Lysozyme-like_dom_sf"/>
</dbReference>
<dbReference type="Pfam" id="PF00959">
    <property type="entry name" value="Phage_lysozyme"/>
    <property type="match status" value="1"/>
</dbReference>
<feature type="signal peptide" evidence="7">
    <location>
        <begin position="1"/>
        <end position="17"/>
    </location>
</feature>
<protein>
    <recommendedName>
        <fullName evidence="10">Lysozyme</fullName>
    </recommendedName>
</protein>
<dbReference type="GO" id="GO:0003796">
    <property type="term" value="F:lysozyme activity"/>
    <property type="evidence" value="ECO:0007669"/>
    <property type="project" value="UniProtKB-EC"/>
</dbReference>
<dbReference type="Gene3D" id="1.10.530.40">
    <property type="match status" value="1"/>
</dbReference>
<dbReference type="PANTHER" id="PTHR38107:SF3">
    <property type="entry name" value="LYSOZYME RRRD-RELATED"/>
    <property type="match status" value="1"/>
</dbReference>
<accession>A0A9W7GJI3</accession>
<comment type="catalytic activity">
    <reaction evidence="1">
        <text>Hydrolysis of (1-&gt;4)-beta-linkages between N-acetylmuramic acid and N-acetyl-D-glucosamine residues in a peptidoglycan and between N-acetyl-D-glucosamine residues in chitodextrins.</text>
        <dbReference type="EC" id="3.2.1.17"/>
    </reaction>
</comment>
<keyword evidence="3" id="KW-0081">Bacteriolytic enzyme</keyword>
<dbReference type="Proteomes" id="UP001165065">
    <property type="component" value="Unassembled WGS sequence"/>
</dbReference>
<keyword evidence="7" id="KW-0732">Signal</keyword>
<dbReference type="InterPro" id="IPR033907">
    <property type="entry name" value="Endolysin_autolysin"/>
</dbReference>
<dbReference type="GO" id="GO:0009253">
    <property type="term" value="P:peptidoglycan catabolic process"/>
    <property type="evidence" value="ECO:0007669"/>
    <property type="project" value="InterPro"/>
</dbReference>
<keyword evidence="6" id="KW-0326">Glycosidase</keyword>
<dbReference type="InterPro" id="IPR034690">
    <property type="entry name" value="Endolysin_T4_type"/>
</dbReference>
<organism evidence="8 9">
    <name type="scientific">Triparma columacea</name>
    <dbReference type="NCBI Taxonomy" id="722753"/>
    <lineage>
        <taxon>Eukaryota</taxon>
        <taxon>Sar</taxon>
        <taxon>Stramenopiles</taxon>
        <taxon>Ochrophyta</taxon>
        <taxon>Bolidophyceae</taxon>
        <taxon>Parmales</taxon>
        <taxon>Triparmaceae</taxon>
        <taxon>Triparma</taxon>
    </lineage>
</organism>
<reference evidence="9" key="1">
    <citation type="journal article" date="2023" name="Commun. Biol.">
        <title>Genome analysis of Parmales, the sister group of diatoms, reveals the evolutionary specialization of diatoms from phago-mixotrophs to photoautotrophs.</title>
        <authorList>
            <person name="Ban H."/>
            <person name="Sato S."/>
            <person name="Yoshikawa S."/>
            <person name="Yamada K."/>
            <person name="Nakamura Y."/>
            <person name="Ichinomiya M."/>
            <person name="Sato N."/>
            <person name="Blanc-Mathieu R."/>
            <person name="Endo H."/>
            <person name="Kuwata A."/>
            <person name="Ogata H."/>
        </authorList>
    </citation>
    <scope>NUCLEOTIDE SEQUENCE [LARGE SCALE GENOMIC DNA]</scope>
</reference>
<keyword evidence="2" id="KW-0929">Antimicrobial</keyword>
<dbReference type="InterPro" id="IPR002196">
    <property type="entry name" value="Glyco_hydro_24"/>
</dbReference>